<feature type="compositionally biased region" description="Polar residues" evidence="10">
    <location>
        <begin position="102"/>
        <end position="118"/>
    </location>
</feature>
<keyword evidence="3 9" id="KW-1003">Cell membrane</keyword>
<dbReference type="GO" id="GO:0008320">
    <property type="term" value="F:protein transmembrane transporter activity"/>
    <property type="evidence" value="ECO:0007669"/>
    <property type="project" value="UniProtKB-UniRule"/>
</dbReference>
<comment type="function">
    <text evidence="9">Part of the twin-arginine translocation (Tat) system that transports large folded proteins containing a characteristic twin-arginine motif in their signal peptide across membranes. Together with TatC, TatB is part of a receptor directly interacting with Tat signal peptides. TatB may form an oligomeric binding site that transiently accommodates folded Tat precursor proteins before their translocation.</text>
</comment>
<keyword evidence="2 9" id="KW-0813">Transport</keyword>
<evidence type="ECO:0000256" key="3">
    <source>
        <dbReference type="ARBA" id="ARBA00022475"/>
    </source>
</evidence>
<organism evidence="11 12">
    <name type="scientific">Halovibrio salipaludis</name>
    <dbReference type="NCBI Taxonomy" id="2032626"/>
    <lineage>
        <taxon>Bacteria</taxon>
        <taxon>Pseudomonadati</taxon>
        <taxon>Pseudomonadota</taxon>
        <taxon>Gammaproteobacteria</taxon>
        <taxon>Oceanospirillales</taxon>
        <taxon>Halomonadaceae</taxon>
        <taxon>Halovibrio</taxon>
    </lineage>
</organism>
<keyword evidence="6 9" id="KW-1133">Transmembrane helix</keyword>
<feature type="region of interest" description="Disordered" evidence="10">
    <location>
        <begin position="86"/>
        <end position="118"/>
    </location>
</feature>
<evidence type="ECO:0000256" key="1">
    <source>
        <dbReference type="ARBA" id="ARBA00004167"/>
    </source>
</evidence>
<dbReference type="InterPro" id="IPR003369">
    <property type="entry name" value="TatA/B/E"/>
</dbReference>
<evidence type="ECO:0000256" key="9">
    <source>
        <dbReference type="HAMAP-Rule" id="MF_00237"/>
    </source>
</evidence>
<evidence type="ECO:0000256" key="10">
    <source>
        <dbReference type="SAM" id="MobiDB-lite"/>
    </source>
</evidence>
<protein>
    <recommendedName>
        <fullName evidence="9">Sec-independent protein translocase protein TatB</fullName>
    </recommendedName>
</protein>
<dbReference type="Proteomes" id="UP000218896">
    <property type="component" value="Unassembled WGS sequence"/>
</dbReference>
<proteinExistence type="inferred from homology"/>
<evidence type="ECO:0000256" key="2">
    <source>
        <dbReference type="ARBA" id="ARBA00022448"/>
    </source>
</evidence>
<evidence type="ECO:0000313" key="11">
    <source>
        <dbReference type="EMBL" id="PAU81599.1"/>
    </source>
</evidence>
<dbReference type="NCBIfam" id="TIGR01410">
    <property type="entry name" value="tatB"/>
    <property type="match status" value="1"/>
</dbReference>
<keyword evidence="5 9" id="KW-0653">Protein transport</keyword>
<dbReference type="HAMAP" id="MF_00237">
    <property type="entry name" value="TatB"/>
    <property type="match status" value="1"/>
</dbReference>
<dbReference type="RefSeq" id="WP_095615706.1">
    <property type="nucleotide sequence ID" value="NZ_NSKD01000001.1"/>
</dbReference>
<dbReference type="GO" id="GO:0033281">
    <property type="term" value="C:TAT protein transport complex"/>
    <property type="evidence" value="ECO:0007669"/>
    <property type="project" value="UniProtKB-UniRule"/>
</dbReference>
<gene>
    <name evidence="9 11" type="primary">tatB</name>
    <name evidence="11" type="ORF">CK501_00125</name>
</gene>
<dbReference type="PANTHER" id="PTHR33162">
    <property type="entry name" value="SEC-INDEPENDENT PROTEIN TRANSLOCASE PROTEIN TATA, CHLOROPLASTIC"/>
    <property type="match status" value="1"/>
</dbReference>
<comment type="similarity">
    <text evidence="9">Belongs to the TatB family.</text>
</comment>
<comment type="subcellular location">
    <subcellularLocation>
        <location evidence="9">Cell membrane</location>
        <topology evidence="9">Single-pass membrane protein</topology>
    </subcellularLocation>
    <subcellularLocation>
        <location evidence="1">Membrane</location>
        <topology evidence="1">Single-pass membrane protein</topology>
    </subcellularLocation>
</comment>
<dbReference type="EMBL" id="NSKD01000001">
    <property type="protein sequence ID" value="PAU81599.1"/>
    <property type="molecule type" value="Genomic_DNA"/>
</dbReference>
<name>A0A2A2FAE2_9GAMM</name>
<dbReference type="OrthoDB" id="9816005at2"/>
<accession>A0A2A2FAE2</accession>
<evidence type="ECO:0000313" key="12">
    <source>
        <dbReference type="Proteomes" id="UP000218896"/>
    </source>
</evidence>
<evidence type="ECO:0000256" key="4">
    <source>
        <dbReference type="ARBA" id="ARBA00022692"/>
    </source>
</evidence>
<keyword evidence="7 9" id="KW-0811">Translocation</keyword>
<comment type="caution">
    <text evidence="11">The sequence shown here is derived from an EMBL/GenBank/DDBJ whole genome shotgun (WGS) entry which is preliminary data.</text>
</comment>
<comment type="subunit">
    <text evidence="9">The Tat system comprises two distinct complexes: a TatABC complex, containing multiple copies of TatA, TatB and TatC subunits, and a separate TatA complex, containing only TatA subunits. Substrates initially bind to the TatABC complex, which probably triggers association of the separate TatA complex to form the active translocon.</text>
</comment>
<reference evidence="11 12" key="1">
    <citation type="submission" date="2017-08" db="EMBL/GenBank/DDBJ databases">
        <title>Halovibrio sewagensis sp. nov., isolated from wastewater of high salinity.</title>
        <authorList>
            <person name="Dong X."/>
            <person name="Zhang G."/>
        </authorList>
    </citation>
    <scope>NUCLEOTIDE SEQUENCE [LARGE SCALE GENOMIC DNA]</scope>
    <source>
        <strain evidence="11 12">YL5-2</strain>
    </source>
</reference>
<dbReference type="AlphaFoldDB" id="A0A2A2FAE2"/>
<dbReference type="Gene3D" id="1.20.5.3310">
    <property type="match status" value="1"/>
</dbReference>
<dbReference type="Pfam" id="PF02416">
    <property type="entry name" value="TatA_B_E"/>
    <property type="match status" value="1"/>
</dbReference>
<evidence type="ECO:0000256" key="5">
    <source>
        <dbReference type="ARBA" id="ARBA00022927"/>
    </source>
</evidence>
<dbReference type="PANTHER" id="PTHR33162:SF1">
    <property type="entry name" value="SEC-INDEPENDENT PROTEIN TRANSLOCASE PROTEIN TATA, CHLOROPLASTIC"/>
    <property type="match status" value="1"/>
</dbReference>
<dbReference type="PRINTS" id="PR01506">
    <property type="entry name" value="TATBPROTEIN"/>
</dbReference>
<sequence length="118" mass="13231">MFDLGFLELFLCGVIALLVLGPERLPTAARTAGHWIGKARRMTRQFSEELDRQVKAEEIREQLRREKSDIGYEDIQQNMREALDEAKLDEDYLKPVNGDGAGSNQSDTTNRSGSGNSS</sequence>
<evidence type="ECO:0000256" key="8">
    <source>
        <dbReference type="ARBA" id="ARBA00023136"/>
    </source>
</evidence>
<dbReference type="GO" id="GO:0043953">
    <property type="term" value="P:protein transport by the Tat complex"/>
    <property type="evidence" value="ECO:0007669"/>
    <property type="project" value="UniProtKB-UniRule"/>
</dbReference>
<keyword evidence="8 9" id="KW-0472">Membrane</keyword>
<evidence type="ECO:0000256" key="7">
    <source>
        <dbReference type="ARBA" id="ARBA00023010"/>
    </source>
</evidence>
<keyword evidence="12" id="KW-1185">Reference proteome</keyword>
<evidence type="ECO:0000256" key="6">
    <source>
        <dbReference type="ARBA" id="ARBA00022989"/>
    </source>
</evidence>
<keyword evidence="4 9" id="KW-0812">Transmembrane</keyword>
<dbReference type="InterPro" id="IPR018448">
    <property type="entry name" value="TatB"/>
</dbReference>